<keyword evidence="1" id="KW-0472">Membrane</keyword>
<organism evidence="2 3">
    <name type="scientific">Acanthoscelides obtectus</name>
    <name type="common">Bean weevil</name>
    <name type="synonym">Bruchus obtectus</name>
    <dbReference type="NCBI Taxonomy" id="200917"/>
    <lineage>
        <taxon>Eukaryota</taxon>
        <taxon>Metazoa</taxon>
        <taxon>Ecdysozoa</taxon>
        <taxon>Arthropoda</taxon>
        <taxon>Hexapoda</taxon>
        <taxon>Insecta</taxon>
        <taxon>Pterygota</taxon>
        <taxon>Neoptera</taxon>
        <taxon>Endopterygota</taxon>
        <taxon>Coleoptera</taxon>
        <taxon>Polyphaga</taxon>
        <taxon>Cucujiformia</taxon>
        <taxon>Chrysomeloidea</taxon>
        <taxon>Chrysomelidae</taxon>
        <taxon>Bruchinae</taxon>
        <taxon>Bruchini</taxon>
        <taxon>Acanthoscelides</taxon>
    </lineage>
</organism>
<keyword evidence="1" id="KW-1133">Transmembrane helix</keyword>
<sequence>MDSSFVFGNSSACCRPSLRQWVKRDLLLAGILYHYINANISHMVFVLLYIQITNADAFGDISLKDHQEAIQ</sequence>
<protein>
    <submittedName>
        <fullName evidence="2">Uncharacterized protein</fullName>
    </submittedName>
</protein>
<comment type="caution">
    <text evidence="2">The sequence shown here is derived from an EMBL/GenBank/DDBJ whole genome shotgun (WGS) entry which is preliminary data.</text>
</comment>
<name>A0A9P0JS85_ACAOB</name>
<feature type="transmembrane region" description="Helical" evidence="1">
    <location>
        <begin position="26"/>
        <end position="50"/>
    </location>
</feature>
<dbReference type="EMBL" id="CAKOFQ010006667">
    <property type="protein sequence ID" value="CAH1956844.1"/>
    <property type="molecule type" value="Genomic_DNA"/>
</dbReference>
<dbReference type="AlphaFoldDB" id="A0A9P0JS85"/>
<keyword evidence="1" id="KW-0812">Transmembrane</keyword>
<evidence type="ECO:0000256" key="1">
    <source>
        <dbReference type="SAM" id="Phobius"/>
    </source>
</evidence>
<accession>A0A9P0JS85</accession>
<evidence type="ECO:0000313" key="3">
    <source>
        <dbReference type="Proteomes" id="UP001152888"/>
    </source>
</evidence>
<evidence type="ECO:0000313" key="2">
    <source>
        <dbReference type="EMBL" id="CAH1956844.1"/>
    </source>
</evidence>
<proteinExistence type="predicted"/>
<dbReference type="Proteomes" id="UP001152888">
    <property type="component" value="Unassembled WGS sequence"/>
</dbReference>
<gene>
    <name evidence="2" type="ORF">ACAOBT_LOCUS1753</name>
</gene>
<keyword evidence="3" id="KW-1185">Reference proteome</keyword>
<reference evidence="2" key="1">
    <citation type="submission" date="2022-03" db="EMBL/GenBank/DDBJ databases">
        <authorList>
            <person name="Sayadi A."/>
        </authorList>
    </citation>
    <scope>NUCLEOTIDE SEQUENCE</scope>
</reference>